<dbReference type="Pfam" id="PF00353">
    <property type="entry name" value="HemolysinCabind"/>
    <property type="match status" value="24"/>
</dbReference>
<organism evidence="5 6">
    <name type="scientific">Lentibacter algarum</name>
    <dbReference type="NCBI Taxonomy" id="576131"/>
    <lineage>
        <taxon>Bacteria</taxon>
        <taxon>Pseudomonadati</taxon>
        <taxon>Pseudomonadota</taxon>
        <taxon>Alphaproteobacteria</taxon>
        <taxon>Rhodobacterales</taxon>
        <taxon>Roseobacteraceae</taxon>
        <taxon>Lentibacter</taxon>
    </lineage>
</organism>
<dbReference type="SUPFAM" id="SSF51294">
    <property type="entry name" value="Hedgehog/intein (Hint) domain"/>
    <property type="match status" value="1"/>
</dbReference>
<feature type="region of interest" description="Disordered" evidence="3">
    <location>
        <begin position="379"/>
        <end position="404"/>
    </location>
</feature>
<keyword evidence="2" id="KW-0964">Secreted</keyword>
<dbReference type="Gene3D" id="2.150.10.10">
    <property type="entry name" value="Serralysin-like metalloprotease, C-terminal"/>
    <property type="match status" value="14"/>
</dbReference>
<dbReference type="PANTHER" id="PTHR38340">
    <property type="entry name" value="S-LAYER PROTEIN"/>
    <property type="match status" value="1"/>
</dbReference>
<dbReference type="GO" id="GO:0005509">
    <property type="term" value="F:calcium ion binding"/>
    <property type="evidence" value="ECO:0007669"/>
    <property type="project" value="InterPro"/>
</dbReference>
<dbReference type="PRINTS" id="PR00313">
    <property type="entry name" value="CABNDNGRPT"/>
</dbReference>
<evidence type="ECO:0000259" key="4">
    <source>
        <dbReference type="Pfam" id="PF13403"/>
    </source>
</evidence>
<feature type="compositionally biased region" description="Acidic residues" evidence="3">
    <location>
        <begin position="528"/>
        <end position="539"/>
    </location>
</feature>
<feature type="compositionally biased region" description="Basic and acidic residues" evidence="3">
    <location>
        <begin position="782"/>
        <end position="801"/>
    </location>
</feature>
<dbReference type="InterPro" id="IPR011049">
    <property type="entry name" value="Serralysin-like_metalloprot_C"/>
</dbReference>
<dbReference type="PANTHER" id="PTHR38340:SF1">
    <property type="entry name" value="S-LAYER PROTEIN"/>
    <property type="match status" value="1"/>
</dbReference>
<sequence length="2360" mass="235846">MPIATELNVDTSATAMDMANAMFGNGISITSASFTGAGAASGTYTGGLSTLGSLTQSDTGVILSTGNATDFTNSSGTTDTNTATGTSTNHTGVGEVDGDTDLNAVSGQATEDGAFFDATFVATGDLLTMQFVFTSEEYLEYVNGGVNDAMGIWVNGTYVPLTLADNSTQNVTIDTINDGVNSNLYLDNPVTADTYNTEMDGGTVVLSIVAPVNAGQSNTIRIGIGDGGDSAYDSNLLIMGNSIQTISIAESDQLEQLPNTTQIHDILANDINIEGNALTITHLNNIAVNVNDTITLPSGEQLTLNPDMTITVLSDGDIGTNSFTYSTIDTAGNVSTGLGTIETTLSPQNYIVEGTSGADSIDGAYLGDPEGDIVDNSDYYDGSNRDSVEAGAGADTVNSGDGADTVRGEAGDDLIYGDNYTALDAGDLLDGGAGNDTIYGGGGRDMILGGAGADSLFGEIGNDTVFGGDGSDTISGGAGDDVLDGDDATATAGADSIDGAAGNDEIIGDEGNDTLIGGTGNDTIYAGNDDDIAYGDEGQDQLFGGAGDDSLYGGDDADSLYGEAGGDFLSGGAGDDYIDGGIDGDDIDGGAGNDTVLGGTGNDNIDGNDGADSLQGGSGADSIWGDAGDDYIDGGDDGDALYGGAGADEIIGGSGGDFISVDSGADTVSGGADADNIVVAAGAFADGTVVTVDGGSTATTGADNDTLNLSSWASYANLTQTNDPDANSTSGSVDVTDGAGNTITVNFTEIEALILPSILDYIVEGTAGNDLIDGSYLLDPEGDRVDNSDHSDGSNDDRIEAGDGDDTILGGSGADSIYAGTGNDTVYDETDVASTSDTSADFVDLGDGNDVFIGTGLGPSDQDTIFGGAGNDTISVRQSYDTVFGGDGDDLITSEDELSVYGDWLSGDAGNDTIIGANTDDTILGGTGDDSIQGGGSGDIIDGGTGDDTILADDLTATGANLIVNGSFEDTTGMETRTWGFVAPGGSVSGWTDANGSSIEFVNNGRGGLLATEGNNWLDTEGLAGQNLVISQAVAGVSDGEVYALRFDAGDLVDAHDGTALDNQFQVIWNGEVIASIDPSDGSWTSYEFYLTGGSGDGSNTLTFVGSGQANAQGASIDNVEMYELIQGAGGDDSVLGDLGDDVIVAGAGEDTVRGGMGNDSILGNSGNDSIYGNEGDDTILGGAGNDSIYGETGNDYVSGGVGDDSLEGNEGADTIIGGAGNDWVRGSFGNDSIEGNEGDDFLWGGYGDDTIVFADNFGDDTVEGEEAQETDGDTIDLSGITSDLTIDLTSANPEAGSFTDGTDTVSFVEIENIVLGSGADTLVLGTGSGDDRVEGFTIPTAGGGGTYTGVDLLDVSTLLDINGAPVNTDDVVITTDVNGDAVLTFPSGESLTLVGVTAASINDPAILEAMGIPQPDYIVEGTGAGELIDGSYIGDPEGDIIDGLDNASGTNADSVVAGAGDDTVQSFAGNDSIDAGTGNDSVDAGDGDDNIVGGGGNDTLQGWFGDDSLTGDDGDDSLIGWTGDDTLAGGIGADSIEGGDDQDVIILEDAFGQDTIDGGDGGATDFDTLDMSALTVDTTVDLTSANPEAGSVTAGADIASFVDIENIVLGGGTDTIVLADGSGSDTVNGFEAPTDLGGGNFTGNDQIDVSGMTDASGSPVNVADVTVTDTNGDGTGDAILSFPNGESITLVGVDPADVTSHAQLAALGIPGLNYVVEGTGGDDTIDAGYTGDPEGDMVDNLDAADGSNDDTISAGAGNDSVVAGFGDDTIFAGAGIDTVAGGDGNDSIFGEAGNDVLNGGAGNDTVSGGGGNDSILGDIGADSLSGGSGDDTVNGGTGDDWVNGNDGNDTVYGGEGNDSVFGAEGNDVMFGEDGADSMAGWLGDDTMSGGTGNDYLDGADGDDLLVGDDGNDTLLGGNNGGADTLIGGVGNDYLSAGDGDDLLQGGSGDDQMIGAEGQDTFSLDDSFGMDTISGGSGGIDFDQIDASNMTTAVNLTLTVAEGGTLVSGADTASFDDIELFSLGSGNDTVTGGVGNENVVLGLGDDFAEGGAGNDTLAGSEGDDTLSGGAGADELSGGDGNDSISVNENDTASGGDGDDYFEVLPGSEVGAGTINIVGGEGAETLGDTLDFNGLIGFGDITYTNTDPGVGGGMSGFATLGDGTVVNFDEIENVIICFTEGTRIATPRGVREIEDLEIGDLVVTRDHGLQPIRWVGKRTVPARGALAPIRFDPHVIGNERALYVSPQHRMLMQGVEASLLFGESEVLASAKHLVNGSTVTEVHGGTVTYVHIMFDQHEIIYAEGAASESFYPGGTGLNAVEEEAREELFSLFPELRSHEGAYGDTARLCLKAHESRLLRLG</sequence>
<dbReference type="PROSITE" id="PS50817">
    <property type="entry name" value="INTEIN_N_TER"/>
    <property type="match status" value="1"/>
</dbReference>
<dbReference type="InterPro" id="IPR050557">
    <property type="entry name" value="RTX_toxin/Mannuronan_C5-epim"/>
</dbReference>
<name>A0A1H3M5D1_9RHOB</name>
<evidence type="ECO:0000313" key="5">
    <source>
        <dbReference type="EMBL" id="SDY71786.1"/>
    </source>
</evidence>
<feature type="region of interest" description="Disordered" evidence="3">
    <location>
        <begin position="782"/>
        <end position="813"/>
    </location>
</feature>
<dbReference type="InterPro" id="IPR018511">
    <property type="entry name" value="Hemolysin-typ_Ca-bd_CS"/>
</dbReference>
<dbReference type="Pfam" id="PF13403">
    <property type="entry name" value="Hint_2"/>
    <property type="match status" value="1"/>
</dbReference>
<dbReference type="NCBIfam" id="NF038133">
    <property type="entry name" value="choice_anch_L"/>
    <property type="match status" value="1"/>
</dbReference>
<feature type="domain" description="Hedgehog/Intein (Hint)" evidence="4">
    <location>
        <begin position="2175"/>
        <end position="2312"/>
    </location>
</feature>
<evidence type="ECO:0000256" key="1">
    <source>
        <dbReference type="ARBA" id="ARBA00004613"/>
    </source>
</evidence>
<dbReference type="InterPro" id="IPR049804">
    <property type="entry name" value="Choice_anch_L"/>
</dbReference>
<comment type="subcellular location">
    <subcellularLocation>
        <location evidence="1">Secreted</location>
    </subcellularLocation>
</comment>
<evidence type="ECO:0000313" key="6">
    <source>
        <dbReference type="Proteomes" id="UP000199026"/>
    </source>
</evidence>
<dbReference type="InterPro" id="IPR028992">
    <property type="entry name" value="Hedgehog/Intein_dom"/>
</dbReference>
<dbReference type="RefSeq" id="WP_089892697.1">
    <property type="nucleotide sequence ID" value="NZ_FNPR01000003.1"/>
</dbReference>
<dbReference type="STRING" id="576131.SAMN05444486_103387"/>
<feature type="region of interest" description="Disordered" evidence="3">
    <location>
        <begin position="589"/>
        <end position="622"/>
    </location>
</feature>
<dbReference type="EMBL" id="FNPR01000003">
    <property type="protein sequence ID" value="SDY71786.1"/>
    <property type="molecule type" value="Genomic_DNA"/>
</dbReference>
<protein>
    <submittedName>
        <fullName evidence="5">Hemolysin-type calcium-binding repeat-containing protein</fullName>
    </submittedName>
</protein>
<dbReference type="InterPro" id="IPR006141">
    <property type="entry name" value="Intein_N"/>
</dbReference>
<dbReference type="GO" id="GO:0016539">
    <property type="term" value="P:intein-mediated protein splicing"/>
    <property type="evidence" value="ECO:0007669"/>
    <property type="project" value="InterPro"/>
</dbReference>
<feature type="region of interest" description="Disordered" evidence="3">
    <location>
        <begin position="66"/>
        <end position="92"/>
    </location>
</feature>
<feature type="region of interest" description="Disordered" evidence="3">
    <location>
        <begin position="1821"/>
        <end position="1845"/>
    </location>
</feature>
<feature type="compositionally biased region" description="Polar residues" evidence="3">
    <location>
        <begin position="2082"/>
        <end position="2092"/>
    </location>
</feature>
<feature type="region of interest" description="Disordered" evidence="3">
    <location>
        <begin position="2052"/>
        <end position="2097"/>
    </location>
</feature>
<feature type="compositionally biased region" description="Low complexity" evidence="3">
    <location>
        <begin position="69"/>
        <end position="92"/>
    </location>
</feature>
<dbReference type="InterPro" id="IPR036844">
    <property type="entry name" value="Hint_dom_sf"/>
</dbReference>
<feature type="compositionally biased region" description="Low complexity" evidence="3">
    <location>
        <begin position="488"/>
        <end position="502"/>
    </location>
</feature>
<dbReference type="GeneID" id="78125336"/>
<accession>A0A1H3M5D1</accession>
<feature type="region of interest" description="Disordered" evidence="3">
    <location>
        <begin position="485"/>
        <end position="514"/>
    </location>
</feature>
<dbReference type="InterPro" id="IPR001343">
    <property type="entry name" value="Hemolysn_Ca-bd"/>
</dbReference>
<dbReference type="PROSITE" id="PS00330">
    <property type="entry name" value="HEMOLYSIN_CALCIUM"/>
    <property type="match status" value="14"/>
</dbReference>
<gene>
    <name evidence="5" type="ORF">SAMN05444486_103387</name>
</gene>
<proteinExistence type="predicted"/>
<dbReference type="SUPFAM" id="SSF51120">
    <property type="entry name" value="beta-Roll"/>
    <property type="match status" value="10"/>
</dbReference>
<dbReference type="GO" id="GO:0005576">
    <property type="term" value="C:extracellular region"/>
    <property type="evidence" value="ECO:0007669"/>
    <property type="project" value="UniProtKB-SubCell"/>
</dbReference>
<reference evidence="5 6" key="1">
    <citation type="submission" date="2016-10" db="EMBL/GenBank/DDBJ databases">
        <authorList>
            <person name="de Groot N.N."/>
        </authorList>
    </citation>
    <scope>NUCLEOTIDE SEQUENCE [LARGE SCALE GENOMIC DNA]</scope>
    <source>
        <strain evidence="5 6">DSM 24677</strain>
    </source>
</reference>
<feature type="region of interest" description="Disordered" evidence="3">
    <location>
        <begin position="528"/>
        <end position="549"/>
    </location>
</feature>
<feature type="region of interest" description="Disordered" evidence="3">
    <location>
        <begin position="1468"/>
        <end position="1512"/>
    </location>
</feature>
<dbReference type="Gene3D" id="2.160.20.160">
    <property type="match status" value="1"/>
</dbReference>
<keyword evidence="6" id="KW-1185">Reference proteome</keyword>
<dbReference type="OrthoDB" id="6305173at2"/>
<evidence type="ECO:0000256" key="2">
    <source>
        <dbReference type="ARBA" id="ARBA00022525"/>
    </source>
</evidence>
<evidence type="ECO:0000256" key="3">
    <source>
        <dbReference type="SAM" id="MobiDB-lite"/>
    </source>
</evidence>
<dbReference type="Proteomes" id="UP000199026">
    <property type="component" value="Unassembled WGS sequence"/>
</dbReference>
<dbReference type="Gene3D" id="2.170.16.10">
    <property type="entry name" value="Hedgehog/Intein (Hint) domain"/>
    <property type="match status" value="1"/>
</dbReference>